<organism evidence="1 2">
    <name type="scientific">Ascaris lumbricoides</name>
    <name type="common">Giant roundworm</name>
    <dbReference type="NCBI Taxonomy" id="6252"/>
    <lineage>
        <taxon>Eukaryota</taxon>
        <taxon>Metazoa</taxon>
        <taxon>Ecdysozoa</taxon>
        <taxon>Nematoda</taxon>
        <taxon>Chromadorea</taxon>
        <taxon>Rhabditida</taxon>
        <taxon>Spirurina</taxon>
        <taxon>Ascaridomorpha</taxon>
        <taxon>Ascaridoidea</taxon>
        <taxon>Ascarididae</taxon>
        <taxon>Ascaris</taxon>
    </lineage>
</organism>
<keyword evidence="1" id="KW-1185">Reference proteome</keyword>
<evidence type="ECO:0000313" key="1">
    <source>
        <dbReference type="Proteomes" id="UP000036681"/>
    </source>
</evidence>
<protein>
    <submittedName>
        <fullName evidence="2">Uncharacterized protein</fullName>
    </submittedName>
</protein>
<sequence>MELITGNRTSSSEGRLGEKNILTSWEAFEEERLLMIKEHFTEESTTRSRGALTEDNMIIALANLTGNVMKSKLSGRRHLTTSTPTFASEIH</sequence>
<proteinExistence type="predicted"/>
<accession>A0A0M3IJP2</accession>
<dbReference type="Proteomes" id="UP000036681">
    <property type="component" value="Unplaced"/>
</dbReference>
<evidence type="ECO:0000313" key="2">
    <source>
        <dbReference type="WBParaSite" id="ALUE_0001889001-mRNA-1"/>
    </source>
</evidence>
<name>A0A0M3IJP2_ASCLU</name>
<reference evidence="2" key="1">
    <citation type="submission" date="2017-02" db="UniProtKB">
        <authorList>
            <consortium name="WormBaseParasite"/>
        </authorList>
    </citation>
    <scope>IDENTIFICATION</scope>
</reference>
<dbReference type="WBParaSite" id="ALUE_0001889001-mRNA-1">
    <property type="protein sequence ID" value="ALUE_0001889001-mRNA-1"/>
    <property type="gene ID" value="ALUE_0001889001"/>
</dbReference>
<dbReference type="AlphaFoldDB" id="A0A0M3IJP2"/>